<dbReference type="Pfam" id="PF13861">
    <property type="entry name" value="FLgD_tudor"/>
    <property type="match status" value="1"/>
</dbReference>
<evidence type="ECO:0000256" key="1">
    <source>
        <dbReference type="ARBA" id="ARBA00010577"/>
    </source>
</evidence>
<dbReference type="STRING" id="983917.RGE_17220"/>
<gene>
    <name evidence="9" type="primary">flgD</name>
    <name evidence="9" type="ordered locus">RGE_17220</name>
</gene>
<dbReference type="AlphaFoldDB" id="I0HPX6"/>
<evidence type="ECO:0000259" key="8">
    <source>
        <dbReference type="Pfam" id="PF13861"/>
    </source>
</evidence>
<reference evidence="9 10" key="1">
    <citation type="journal article" date="2012" name="J. Bacteriol.">
        <title>Complete genome sequence of phototrophic betaproteobacterium Rubrivivax gelatinosus IL144.</title>
        <authorList>
            <person name="Nagashima S."/>
            <person name="Kamimura A."/>
            <person name="Shimizu T."/>
            <person name="Nakamura-isaki S."/>
            <person name="Aono E."/>
            <person name="Sakamoto K."/>
            <person name="Ichikawa N."/>
            <person name="Nakazawa H."/>
            <person name="Sekine M."/>
            <person name="Yamazaki S."/>
            <person name="Fujita N."/>
            <person name="Shimada K."/>
            <person name="Hanada S."/>
            <person name="Nagashima K.V.P."/>
        </authorList>
    </citation>
    <scope>NUCLEOTIDE SEQUENCE [LARGE SCALE GENOMIC DNA]</scope>
    <source>
        <strain evidence="10">NBRC 100245 / IL144</strain>
    </source>
</reference>
<dbReference type="Pfam" id="PF03963">
    <property type="entry name" value="FlgD"/>
    <property type="match status" value="1"/>
</dbReference>
<dbReference type="Gene3D" id="2.60.40.4070">
    <property type="match status" value="1"/>
</dbReference>
<evidence type="ECO:0000313" key="10">
    <source>
        <dbReference type="Proteomes" id="UP000007883"/>
    </source>
</evidence>
<comment type="similarity">
    <text evidence="1 5">Belongs to the FlgD family.</text>
</comment>
<dbReference type="PATRIC" id="fig|983917.3.peg.1686"/>
<dbReference type="InterPro" id="IPR005648">
    <property type="entry name" value="FlgD"/>
</dbReference>
<feature type="region of interest" description="Disordered" evidence="6">
    <location>
        <begin position="1"/>
        <end position="24"/>
    </location>
</feature>
<evidence type="ECO:0000313" key="9">
    <source>
        <dbReference type="EMBL" id="BAL95063.1"/>
    </source>
</evidence>
<comment type="function">
    <text evidence="4 5">Required for flagellar hook formation. May act as a scaffolding protein.</text>
</comment>
<keyword evidence="9" id="KW-0969">Cilium</keyword>
<dbReference type="RefSeq" id="WP_014427927.1">
    <property type="nucleotide sequence ID" value="NC_017075.1"/>
</dbReference>
<evidence type="ECO:0000259" key="7">
    <source>
        <dbReference type="Pfam" id="PF13860"/>
    </source>
</evidence>
<evidence type="ECO:0000256" key="5">
    <source>
        <dbReference type="RuleBase" id="RU362076"/>
    </source>
</evidence>
<dbReference type="KEGG" id="rge:RGE_17220"/>
<keyword evidence="10" id="KW-1185">Reference proteome</keyword>
<feature type="domain" description="FlgD Tudor-like" evidence="8">
    <location>
        <begin position="82"/>
        <end position="211"/>
    </location>
</feature>
<dbReference type="GO" id="GO:0044781">
    <property type="term" value="P:bacterial-type flagellum organization"/>
    <property type="evidence" value="ECO:0007669"/>
    <property type="project" value="UniProtKB-UniRule"/>
</dbReference>
<protein>
    <recommendedName>
        <fullName evidence="2 5">Basal-body rod modification protein FlgD</fullName>
    </recommendedName>
</protein>
<dbReference type="InterPro" id="IPR025963">
    <property type="entry name" value="FLgD_Tudor"/>
</dbReference>
<proteinExistence type="inferred from homology"/>
<feature type="compositionally biased region" description="Polar residues" evidence="6">
    <location>
        <begin position="12"/>
        <end position="24"/>
    </location>
</feature>
<feature type="domain" description="FlgD/Vpr Ig-like" evidence="7">
    <location>
        <begin position="110"/>
        <end position="169"/>
    </location>
</feature>
<dbReference type="eggNOG" id="COG1843">
    <property type="taxonomic scope" value="Bacteria"/>
</dbReference>
<evidence type="ECO:0000256" key="6">
    <source>
        <dbReference type="SAM" id="MobiDB-lite"/>
    </source>
</evidence>
<dbReference type="Proteomes" id="UP000007883">
    <property type="component" value="Chromosome"/>
</dbReference>
<dbReference type="EMBL" id="AP012320">
    <property type="protein sequence ID" value="BAL95063.1"/>
    <property type="molecule type" value="Genomic_DNA"/>
</dbReference>
<evidence type="ECO:0000256" key="2">
    <source>
        <dbReference type="ARBA" id="ARBA00016013"/>
    </source>
</evidence>
<name>I0HPX6_RUBGI</name>
<keyword evidence="9" id="KW-0282">Flagellum</keyword>
<organism evidence="9 10">
    <name type="scientific">Rubrivivax gelatinosus (strain NBRC 100245 / IL144)</name>
    <dbReference type="NCBI Taxonomy" id="983917"/>
    <lineage>
        <taxon>Bacteria</taxon>
        <taxon>Pseudomonadati</taxon>
        <taxon>Pseudomonadota</taxon>
        <taxon>Betaproteobacteria</taxon>
        <taxon>Burkholderiales</taxon>
        <taxon>Sphaerotilaceae</taxon>
        <taxon>Rubrivivax</taxon>
    </lineage>
</organism>
<sequence length="214" mass="22334">MSTTVDPYAAINTPTESKNSGSTSASADRFLKLLVAQMQNQDPLNPMDNAQVTSQMAQINTVTGIEKLNETVGTLNTQFLQMQAMQGASLVGRDVTVEGKRLDVREGVGVGGMDLSGTADSVKVDILDGSGRVVDTLDLGAAKAGPHSFTWDASKVADPSNYTFRVTAKLGAASVTSTSLMRDTVAAVSTSGNALKLELAHAGTVDYSAIKAYN</sequence>
<dbReference type="HOGENOM" id="CLU_047535_0_0_4"/>
<keyword evidence="9" id="KW-0966">Cell projection</keyword>
<evidence type="ECO:0000256" key="3">
    <source>
        <dbReference type="ARBA" id="ARBA00022795"/>
    </source>
</evidence>
<dbReference type="InterPro" id="IPR025965">
    <property type="entry name" value="FlgD/Vpr_Ig-like"/>
</dbReference>
<evidence type="ECO:0000256" key="4">
    <source>
        <dbReference type="ARBA" id="ARBA00024746"/>
    </source>
</evidence>
<keyword evidence="3 5" id="KW-1005">Bacterial flagellum biogenesis</keyword>
<dbReference type="Gene3D" id="2.30.30.910">
    <property type="match status" value="1"/>
</dbReference>
<accession>I0HPX6</accession>
<dbReference type="Pfam" id="PF13860">
    <property type="entry name" value="FlgD_ig"/>
    <property type="match status" value="1"/>
</dbReference>